<dbReference type="SUPFAM" id="SSF52172">
    <property type="entry name" value="CheY-like"/>
    <property type="match status" value="1"/>
</dbReference>
<dbReference type="InterPro" id="IPR001789">
    <property type="entry name" value="Sig_transdc_resp-reg_receiver"/>
</dbReference>
<organism evidence="11 12">
    <name type="scientific">Plebeiibacterium sediminum</name>
    <dbReference type="NCBI Taxonomy" id="2992112"/>
    <lineage>
        <taxon>Bacteria</taxon>
        <taxon>Pseudomonadati</taxon>
        <taxon>Bacteroidota</taxon>
        <taxon>Bacteroidia</taxon>
        <taxon>Marinilabiliales</taxon>
        <taxon>Marinilabiliaceae</taxon>
        <taxon>Plebeiibacterium</taxon>
    </lineage>
</organism>
<accession>A0AAE3SGX4</accession>
<dbReference type="PANTHER" id="PTHR43547">
    <property type="entry name" value="TWO-COMPONENT HISTIDINE KINASE"/>
    <property type="match status" value="1"/>
</dbReference>
<dbReference type="PROSITE" id="PS01124">
    <property type="entry name" value="HTH_ARAC_FAMILY_2"/>
    <property type="match status" value="1"/>
</dbReference>
<evidence type="ECO:0000259" key="8">
    <source>
        <dbReference type="PROSITE" id="PS01124"/>
    </source>
</evidence>
<gene>
    <name evidence="11" type="ORF">OM075_20885</name>
</gene>
<dbReference type="SMART" id="SM00388">
    <property type="entry name" value="HisKA"/>
    <property type="match status" value="1"/>
</dbReference>
<dbReference type="InterPro" id="IPR036097">
    <property type="entry name" value="HisK_dim/P_sf"/>
</dbReference>
<dbReference type="SMART" id="SM00448">
    <property type="entry name" value="REC"/>
    <property type="match status" value="1"/>
</dbReference>
<dbReference type="CDD" id="cd00156">
    <property type="entry name" value="REC"/>
    <property type="match status" value="1"/>
</dbReference>
<feature type="transmembrane region" description="Helical" evidence="7">
    <location>
        <begin position="776"/>
        <end position="796"/>
    </location>
</feature>
<dbReference type="SUPFAM" id="SSF47384">
    <property type="entry name" value="Homodimeric domain of signal transducing histidine kinase"/>
    <property type="match status" value="1"/>
</dbReference>
<keyword evidence="3 6" id="KW-0597">Phosphoprotein</keyword>
<feature type="domain" description="HTH araC/xylS-type" evidence="8">
    <location>
        <begin position="1225"/>
        <end position="1324"/>
    </location>
</feature>
<dbReference type="CDD" id="cd00082">
    <property type="entry name" value="HisKA"/>
    <property type="match status" value="1"/>
</dbReference>
<evidence type="ECO:0000256" key="3">
    <source>
        <dbReference type="ARBA" id="ARBA00022553"/>
    </source>
</evidence>
<comment type="catalytic activity">
    <reaction evidence="1">
        <text>ATP + protein L-histidine = ADP + protein N-phospho-L-histidine.</text>
        <dbReference type="EC" id="2.7.13.3"/>
    </reaction>
</comment>
<dbReference type="InterPro" id="IPR018060">
    <property type="entry name" value="HTH_AraC"/>
</dbReference>
<keyword evidence="5" id="KW-0804">Transcription</keyword>
<keyword evidence="4" id="KW-0805">Transcription regulation</keyword>
<dbReference type="Pfam" id="PF00072">
    <property type="entry name" value="Response_reg"/>
    <property type="match status" value="1"/>
</dbReference>
<dbReference type="Gene3D" id="2.60.40.10">
    <property type="entry name" value="Immunoglobulins"/>
    <property type="match status" value="1"/>
</dbReference>
<dbReference type="Pfam" id="PF02518">
    <property type="entry name" value="HATPase_c"/>
    <property type="match status" value="1"/>
</dbReference>
<keyword evidence="7" id="KW-1133">Transmembrane helix</keyword>
<feature type="domain" description="Histidine kinase" evidence="9">
    <location>
        <begin position="829"/>
        <end position="1046"/>
    </location>
</feature>
<dbReference type="InterPro" id="IPR011006">
    <property type="entry name" value="CheY-like_superfamily"/>
</dbReference>
<evidence type="ECO:0000256" key="5">
    <source>
        <dbReference type="ARBA" id="ARBA00023163"/>
    </source>
</evidence>
<evidence type="ECO:0000256" key="1">
    <source>
        <dbReference type="ARBA" id="ARBA00000085"/>
    </source>
</evidence>
<sequence length="1334" mass="153555">MTGRYAFKLLSIILFVQTIGNISCFSYNLKNISRNQGLSNSAVTSICQDSDGYLWIGTCEGVNIYDGSEVKILNPYTSDNHFAGRIIENIIETEKGILWIQTNHALVRLNKYEGTTDVYPEFKEKNIYLKYNNKLCILKDNYLYYYTSATNNFQKIEISDQSSFKLLNAFIDQKNVLWQVRENGVKKYQLVYIKETDELEIKLIHESEYASRVIASDNQANHMFFVDADYDFYEVDLASDQKNLITNLQKELDIKGEISSIIKYHNNYLIGFKTHGVIQLIPQGENKFELHELDIYSGVFTMLVNRDQDNFWIATDGQGLFTCYNNEFLFNSFTFDKFPVQITKPIRALFVDEFKNLWIGTKGDGIYKIEDYSPNTVLSHSKTKNYNISNSNLPNNSVYVIKKGSRNLLWFGHDKGISYYSYTGEIKNLNNDHLFPSISYVFDIYQVNDSTLWLASVGNGIIKVNLDYSNNQPNIKDIKNIKVNNGKVSSNYFFSLCKKNDSTLLFGNRGEGAFSLNLNSEELSNINLNKEINKDVYSIKSDEKGNYWLGTGGGLVKYNGLQTQVYNQSHGLPNNTIHSIIDEYDNNIWLSSNKGIIKFDPEREISHAYNQNEMSDIIEYSDGACYLNLSDEYILFGGINGFVSIKSNNRYEIMNYQPEINVSELRINGEEQNIHEFIKLYQQNNVINLTYTQNFFSFKLSVIDYLKSNSYLYYYKLEGLNDSWINNRTSNLVSFSHIPPGNYVLKLKYKDLMTDSFSSIKSFNITIVPPWYKSKMAFLLYFIFCVGIIAFIFRYLQKIYQLKNKLVKVMLEENVKDEMYEAKMQLFTEITHDFFTPLTLILGPCENIISNTDSNDQIRQDAALIKNNAEKLHNLVREIIDTRKLELKNQKIQFEAIDLFELLSNNANLFLQISQYKHVDYQIDLQENITWNTNVNFIERILTNLISNAFKYVNNSGEVKVHMFKQGDDVNITISNTGKGIPHDKLDTIFEASSDPSKKNEDGIFESHGMGLSVCKHLVALINATIEVESTPNHWTHFTIKLQPVTSSNEMIPEVEEQTFEIKPSGETTDKQKLPVVVIVDDDPQLLSFISNIFVDIYNVVAFDHAQVAIEYTKIHHIDLIITDLMMPGINGISLIKEIRADKNLIHIPIVILSAKYTHEDKTEGISSGADAYISKPFSIEYIKSVVGRLLENKANLKNFYSSVVSNYVIENGNYVSNEDKEFFDSFLKVIEENISKPSLAINDISEIMGITTRMIYRKLEDITDKKPAEFIKEYRYKYVDTLLLTTNLTIEEIMDKCGVGSRATFFKNFAKIYGTTPKKYRQNAINHFNDKNS</sequence>
<dbReference type="InterPro" id="IPR011123">
    <property type="entry name" value="Y_Y_Y"/>
</dbReference>
<evidence type="ECO:0000259" key="10">
    <source>
        <dbReference type="PROSITE" id="PS50110"/>
    </source>
</evidence>
<evidence type="ECO:0000256" key="2">
    <source>
        <dbReference type="ARBA" id="ARBA00012438"/>
    </source>
</evidence>
<dbReference type="GO" id="GO:0000155">
    <property type="term" value="F:phosphorelay sensor kinase activity"/>
    <property type="evidence" value="ECO:0007669"/>
    <property type="project" value="InterPro"/>
</dbReference>
<dbReference type="PROSITE" id="PS50110">
    <property type="entry name" value="RESPONSE_REGULATORY"/>
    <property type="match status" value="1"/>
</dbReference>
<keyword evidence="7" id="KW-0812">Transmembrane</keyword>
<dbReference type="PROSITE" id="PS50109">
    <property type="entry name" value="HIS_KIN"/>
    <property type="match status" value="1"/>
</dbReference>
<dbReference type="InterPro" id="IPR011110">
    <property type="entry name" value="Reg_prop"/>
</dbReference>
<dbReference type="Pfam" id="PF12833">
    <property type="entry name" value="HTH_18"/>
    <property type="match status" value="1"/>
</dbReference>
<dbReference type="Gene3D" id="2.130.10.10">
    <property type="entry name" value="YVTN repeat-like/Quinoprotein amine dehydrogenase"/>
    <property type="match status" value="2"/>
</dbReference>
<evidence type="ECO:0000256" key="7">
    <source>
        <dbReference type="SAM" id="Phobius"/>
    </source>
</evidence>
<dbReference type="Pfam" id="PF07494">
    <property type="entry name" value="Reg_prop"/>
    <property type="match status" value="1"/>
</dbReference>
<dbReference type="Gene3D" id="1.10.287.130">
    <property type="match status" value="1"/>
</dbReference>
<evidence type="ECO:0000259" key="9">
    <source>
        <dbReference type="PROSITE" id="PS50109"/>
    </source>
</evidence>
<evidence type="ECO:0000313" key="12">
    <source>
        <dbReference type="Proteomes" id="UP001209229"/>
    </source>
</evidence>
<dbReference type="GO" id="GO:0043565">
    <property type="term" value="F:sequence-specific DNA binding"/>
    <property type="evidence" value="ECO:0007669"/>
    <property type="project" value="InterPro"/>
</dbReference>
<comment type="caution">
    <text evidence="11">The sequence shown here is derived from an EMBL/GenBank/DDBJ whole genome shotgun (WGS) entry which is preliminary data.</text>
</comment>
<dbReference type="Pfam" id="PF07495">
    <property type="entry name" value="Y_Y_Y"/>
    <property type="match status" value="1"/>
</dbReference>
<dbReference type="PANTHER" id="PTHR43547:SF2">
    <property type="entry name" value="HYBRID SIGNAL TRANSDUCTION HISTIDINE KINASE C"/>
    <property type="match status" value="1"/>
</dbReference>
<dbReference type="InterPro" id="IPR005467">
    <property type="entry name" value="His_kinase_dom"/>
</dbReference>
<dbReference type="InterPro" id="IPR015943">
    <property type="entry name" value="WD40/YVTN_repeat-like_dom_sf"/>
</dbReference>
<dbReference type="Gene3D" id="3.40.50.2300">
    <property type="match status" value="1"/>
</dbReference>
<dbReference type="InterPro" id="IPR036890">
    <property type="entry name" value="HATPase_C_sf"/>
</dbReference>
<dbReference type="EC" id="2.7.13.3" evidence="2"/>
<dbReference type="SMART" id="SM00342">
    <property type="entry name" value="HTH_ARAC"/>
    <property type="match status" value="1"/>
</dbReference>
<dbReference type="Proteomes" id="UP001209229">
    <property type="component" value="Unassembled WGS sequence"/>
</dbReference>
<dbReference type="SUPFAM" id="SSF55874">
    <property type="entry name" value="ATPase domain of HSP90 chaperone/DNA topoisomerase II/histidine kinase"/>
    <property type="match status" value="1"/>
</dbReference>
<feature type="modified residue" description="4-aspartylphosphate" evidence="6">
    <location>
        <position position="1124"/>
    </location>
</feature>
<reference evidence="11" key="1">
    <citation type="submission" date="2022-10" db="EMBL/GenBank/DDBJ databases">
        <authorList>
            <person name="Yu W.X."/>
        </authorList>
    </citation>
    <scope>NUCLEOTIDE SEQUENCE</scope>
    <source>
        <strain evidence="11">AAT</strain>
    </source>
</reference>
<dbReference type="GO" id="GO:0003700">
    <property type="term" value="F:DNA-binding transcription factor activity"/>
    <property type="evidence" value="ECO:0007669"/>
    <property type="project" value="InterPro"/>
</dbReference>
<name>A0AAE3SGX4_9BACT</name>
<evidence type="ECO:0000313" key="11">
    <source>
        <dbReference type="EMBL" id="MCW3788938.1"/>
    </source>
</evidence>
<dbReference type="InterPro" id="IPR013783">
    <property type="entry name" value="Ig-like_fold"/>
</dbReference>
<dbReference type="Gene3D" id="3.30.565.10">
    <property type="entry name" value="Histidine kinase-like ATPase, C-terminal domain"/>
    <property type="match status" value="1"/>
</dbReference>
<dbReference type="RefSeq" id="WP_301192495.1">
    <property type="nucleotide sequence ID" value="NZ_JAPDPJ010000072.1"/>
</dbReference>
<dbReference type="SMART" id="SM00387">
    <property type="entry name" value="HATPase_c"/>
    <property type="match status" value="1"/>
</dbReference>
<keyword evidence="7" id="KW-0472">Membrane</keyword>
<dbReference type="InterPro" id="IPR003661">
    <property type="entry name" value="HisK_dim/P_dom"/>
</dbReference>
<protein>
    <recommendedName>
        <fullName evidence="2">histidine kinase</fullName>
        <ecNumber evidence="2">2.7.13.3</ecNumber>
    </recommendedName>
</protein>
<evidence type="ECO:0000256" key="6">
    <source>
        <dbReference type="PROSITE-ProRule" id="PRU00169"/>
    </source>
</evidence>
<dbReference type="EMBL" id="JAPDPJ010000072">
    <property type="protein sequence ID" value="MCW3788938.1"/>
    <property type="molecule type" value="Genomic_DNA"/>
</dbReference>
<keyword evidence="12" id="KW-1185">Reference proteome</keyword>
<dbReference type="SUPFAM" id="SSF46689">
    <property type="entry name" value="Homeodomain-like"/>
    <property type="match status" value="1"/>
</dbReference>
<proteinExistence type="predicted"/>
<dbReference type="SUPFAM" id="SSF63829">
    <property type="entry name" value="Calcium-dependent phosphotriesterase"/>
    <property type="match status" value="2"/>
</dbReference>
<feature type="domain" description="Response regulatory" evidence="10">
    <location>
        <begin position="1076"/>
        <end position="1191"/>
    </location>
</feature>
<dbReference type="Gene3D" id="1.10.10.60">
    <property type="entry name" value="Homeodomain-like"/>
    <property type="match status" value="1"/>
</dbReference>
<dbReference type="CDD" id="cd00075">
    <property type="entry name" value="HATPase"/>
    <property type="match status" value="1"/>
</dbReference>
<dbReference type="InterPro" id="IPR003594">
    <property type="entry name" value="HATPase_dom"/>
</dbReference>
<evidence type="ECO:0000256" key="4">
    <source>
        <dbReference type="ARBA" id="ARBA00023015"/>
    </source>
</evidence>
<dbReference type="InterPro" id="IPR009057">
    <property type="entry name" value="Homeodomain-like_sf"/>
</dbReference>